<accession>A0ABS7AAS1</accession>
<dbReference type="EMBL" id="JAHYBZ010000005">
    <property type="protein sequence ID" value="MBW6399382.1"/>
    <property type="molecule type" value="Genomic_DNA"/>
</dbReference>
<name>A0ABS7AAS1_9PROT</name>
<feature type="region of interest" description="Disordered" evidence="1">
    <location>
        <begin position="1"/>
        <end position="35"/>
    </location>
</feature>
<dbReference type="Proteomes" id="UP001196565">
    <property type="component" value="Unassembled WGS sequence"/>
</dbReference>
<reference evidence="2 3" key="1">
    <citation type="submission" date="2021-07" db="EMBL/GenBank/DDBJ databases">
        <authorList>
            <person name="So Y."/>
        </authorList>
    </citation>
    <scope>NUCLEOTIDE SEQUENCE [LARGE SCALE GENOMIC DNA]</scope>
    <source>
        <strain evidence="2 3">HJA6</strain>
    </source>
</reference>
<evidence type="ECO:0000256" key="1">
    <source>
        <dbReference type="SAM" id="MobiDB-lite"/>
    </source>
</evidence>
<organism evidence="2 3">
    <name type="scientific">Roseomonas alba</name>
    <dbReference type="NCBI Taxonomy" id="2846776"/>
    <lineage>
        <taxon>Bacteria</taxon>
        <taxon>Pseudomonadati</taxon>
        <taxon>Pseudomonadota</taxon>
        <taxon>Alphaproteobacteria</taxon>
        <taxon>Acetobacterales</taxon>
        <taxon>Roseomonadaceae</taxon>
        <taxon>Roseomonas</taxon>
    </lineage>
</organism>
<gene>
    <name evidence="2" type="ORF">KPL78_16105</name>
</gene>
<keyword evidence="3" id="KW-1185">Reference proteome</keyword>
<evidence type="ECO:0000313" key="2">
    <source>
        <dbReference type="EMBL" id="MBW6399382.1"/>
    </source>
</evidence>
<protein>
    <submittedName>
        <fullName evidence="2">Uncharacterized protein</fullName>
    </submittedName>
</protein>
<proteinExistence type="predicted"/>
<sequence>MTTTSKTGAPKAAKSRPTPASRPDAPPPPDAHAPALALATPREALSWKDELALLYPPC</sequence>
<dbReference type="RefSeq" id="WP_219763988.1">
    <property type="nucleotide sequence ID" value="NZ_JAHYBZ010000005.1"/>
</dbReference>
<comment type="caution">
    <text evidence="2">The sequence shown here is derived from an EMBL/GenBank/DDBJ whole genome shotgun (WGS) entry which is preliminary data.</text>
</comment>
<evidence type="ECO:0000313" key="3">
    <source>
        <dbReference type="Proteomes" id="UP001196565"/>
    </source>
</evidence>